<protein>
    <submittedName>
        <fullName evidence="2">Acetyltransferase (GNAT) family protein</fullName>
    </submittedName>
</protein>
<proteinExistence type="predicted"/>
<evidence type="ECO:0000313" key="3">
    <source>
        <dbReference type="Proteomes" id="UP000320386"/>
    </source>
</evidence>
<evidence type="ECO:0000313" key="2">
    <source>
        <dbReference type="EMBL" id="QDU72955.1"/>
    </source>
</evidence>
<name>A0A518C153_9BACT</name>
<reference evidence="2 3" key="1">
    <citation type="submission" date="2019-02" db="EMBL/GenBank/DDBJ databases">
        <title>Deep-cultivation of Planctomycetes and their phenomic and genomic characterization uncovers novel biology.</title>
        <authorList>
            <person name="Wiegand S."/>
            <person name="Jogler M."/>
            <person name="Boedeker C."/>
            <person name="Pinto D."/>
            <person name="Vollmers J."/>
            <person name="Rivas-Marin E."/>
            <person name="Kohn T."/>
            <person name="Peeters S.H."/>
            <person name="Heuer A."/>
            <person name="Rast P."/>
            <person name="Oberbeckmann S."/>
            <person name="Bunk B."/>
            <person name="Jeske O."/>
            <person name="Meyerdierks A."/>
            <person name="Storesund J.E."/>
            <person name="Kallscheuer N."/>
            <person name="Luecker S."/>
            <person name="Lage O.M."/>
            <person name="Pohl T."/>
            <person name="Merkel B.J."/>
            <person name="Hornburger P."/>
            <person name="Mueller R.-W."/>
            <person name="Bruemmer F."/>
            <person name="Labrenz M."/>
            <person name="Spormann A.M."/>
            <person name="Op den Camp H."/>
            <person name="Overmann J."/>
            <person name="Amann R."/>
            <person name="Jetten M.S.M."/>
            <person name="Mascher T."/>
            <person name="Medema M.H."/>
            <person name="Devos D.P."/>
            <person name="Kaster A.-K."/>
            <person name="Ovreas L."/>
            <person name="Rohde M."/>
            <person name="Galperin M.Y."/>
            <person name="Jogler C."/>
        </authorList>
    </citation>
    <scope>NUCLEOTIDE SEQUENCE [LARGE SCALE GENOMIC DNA]</scope>
    <source>
        <strain evidence="2 3">Pan265</strain>
    </source>
</reference>
<dbReference type="KEGG" id="mcad:Pan265_28320"/>
<evidence type="ECO:0000259" key="1">
    <source>
        <dbReference type="PROSITE" id="PS51186"/>
    </source>
</evidence>
<keyword evidence="2" id="KW-0808">Transferase</keyword>
<dbReference type="AlphaFoldDB" id="A0A518C153"/>
<feature type="domain" description="N-acetyltransferase" evidence="1">
    <location>
        <begin position="3"/>
        <end position="160"/>
    </location>
</feature>
<gene>
    <name evidence="2" type="ORF">Pan265_28320</name>
</gene>
<dbReference type="CDD" id="cd04301">
    <property type="entry name" value="NAT_SF"/>
    <property type="match status" value="1"/>
</dbReference>
<dbReference type="OrthoDB" id="9797178at2"/>
<accession>A0A518C153</accession>
<dbReference type="Proteomes" id="UP000320386">
    <property type="component" value="Chromosome"/>
</dbReference>
<dbReference type="InterPro" id="IPR016181">
    <property type="entry name" value="Acyl_CoA_acyltransferase"/>
</dbReference>
<dbReference type="GO" id="GO:0016747">
    <property type="term" value="F:acyltransferase activity, transferring groups other than amino-acyl groups"/>
    <property type="evidence" value="ECO:0007669"/>
    <property type="project" value="InterPro"/>
</dbReference>
<dbReference type="RefSeq" id="WP_145447099.1">
    <property type="nucleotide sequence ID" value="NZ_CP036280.1"/>
</dbReference>
<organism evidence="2 3">
    <name type="scientific">Mucisphaera calidilacus</name>
    <dbReference type="NCBI Taxonomy" id="2527982"/>
    <lineage>
        <taxon>Bacteria</taxon>
        <taxon>Pseudomonadati</taxon>
        <taxon>Planctomycetota</taxon>
        <taxon>Phycisphaerae</taxon>
        <taxon>Phycisphaerales</taxon>
        <taxon>Phycisphaeraceae</taxon>
        <taxon>Mucisphaera</taxon>
    </lineage>
</organism>
<dbReference type="SUPFAM" id="SSF55729">
    <property type="entry name" value="Acyl-CoA N-acyltransferases (Nat)"/>
    <property type="match status" value="1"/>
</dbReference>
<dbReference type="PROSITE" id="PS51186">
    <property type="entry name" value="GNAT"/>
    <property type="match status" value="1"/>
</dbReference>
<dbReference type="EMBL" id="CP036280">
    <property type="protein sequence ID" value="QDU72955.1"/>
    <property type="molecule type" value="Genomic_DNA"/>
</dbReference>
<dbReference type="Gene3D" id="3.40.630.30">
    <property type="match status" value="1"/>
</dbReference>
<keyword evidence="3" id="KW-1185">Reference proteome</keyword>
<dbReference type="Pfam" id="PF13527">
    <property type="entry name" value="Acetyltransf_9"/>
    <property type="match status" value="1"/>
</dbReference>
<dbReference type="InterPro" id="IPR000182">
    <property type="entry name" value="GNAT_dom"/>
</dbReference>
<sequence>MTTLLRPHTKAETPDTLNVSRAAFPGDPGEDIAQLVNELLHDPTAQPRLSLVALIDNTIAGHALFTAVTIQHDNTPRPITASILAPLAVLPDHQNQGLGGQLVQHGLNHLREQGTDLLFVLGHPDYYPRHGFTPAGTLGYNAPYPIAPENADAWMVQTLRPDFTRHAPGTVRCADALMHERHWVE</sequence>